<dbReference type="RefSeq" id="WP_115225939.1">
    <property type="nucleotide sequence ID" value="NZ_CAWOLO010000001.1"/>
</dbReference>
<evidence type="ECO:0000256" key="1">
    <source>
        <dbReference type="SAM" id="Phobius"/>
    </source>
</evidence>
<keyword evidence="1" id="KW-0472">Membrane</keyword>
<dbReference type="AlphaFoldDB" id="A0A377Q2K2"/>
<accession>A0A377Q2K2</accession>
<sequence length="134" mass="15203">MKIAMLVLIVLSSIFISVIYYFFSLDLSVVNQSKYRLDRVDCKSNNGKNWIFNNIFSGGSQRKLLWVNHGSAIQCKFSVQGNVSDLNVVVGYFDENKGSISLVIKEESGVWVMNINESIGNKIKRNEKVTILFQ</sequence>
<keyword evidence="1" id="KW-1133">Transmembrane helix</keyword>
<reference evidence="2 4" key="1">
    <citation type="submission" date="2018-06" db="EMBL/GenBank/DDBJ databases">
        <authorList>
            <consortium name="Pathogen Informatics"/>
            <person name="Doyle S."/>
        </authorList>
    </citation>
    <scope>NUCLEOTIDE SEQUENCE [LARGE SCALE GENOMIC DNA]</scope>
    <source>
        <strain evidence="2 4">NCTC11159</strain>
    </source>
</reference>
<evidence type="ECO:0000313" key="4">
    <source>
        <dbReference type="Proteomes" id="UP000255108"/>
    </source>
</evidence>
<dbReference type="Proteomes" id="UP000295794">
    <property type="component" value="Unassembled WGS sequence"/>
</dbReference>
<feature type="transmembrane region" description="Helical" evidence="1">
    <location>
        <begin position="6"/>
        <end position="29"/>
    </location>
</feature>
<organism evidence="2 4">
    <name type="scientific">Iodobacter fluviatilis</name>
    <dbReference type="NCBI Taxonomy" id="537"/>
    <lineage>
        <taxon>Bacteria</taxon>
        <taxon>Pseudomonadati</taxon>
        <taxon>Pseudomonadota</taxon>
        <taxon>Betaproteobacteria</taxon>
        <taxon>Neisseriales</taxon>
        <taxon>Chitinibacteraceae</taxon>
        <taxon>Iodobacter</taxon>
    </lineage>
</organism>
<gene>
    <name evidence="3" type="ORF">EV682_101502</name>
    <name evidence="2" type="ORF">NCTC11159_00520</name>
</gene>
<reference evidence="3 5" key="2">
    <citation type="submission" date="2019-03" db="EMBL/GenBank/DDBJ databases">
        <title>Genomic Encyclopedia of Type Strains, Phase IV (KMG-IV): sequencing the most valuable type-strain genomes for metagenomic binning, comparative biology and taxonomic classification.</title>
        <authorList>
            <person name="Goeker M."/>
        </authorList>
    </citation>
    <scope>NUCLEOTIDE SEQUENCE [LARGE SCALE GENOMIC DNA]</scope>
    <source>
        <strain evidence="3 5">DSM 3764</strain>
    </source>
</reference>
<name>A0A377Q2K2_9NEIS</name>
<dbReference type="Proteomes" id="UP000255108">
    <property type="component" value="Unassembled WGS sequence"/>
</dbReference>
<protein>
    <submittedName>
        <fullName evidence="2">Uncharacterized protein</fullName>
    </submittedName>
</protein>
<dbReference type="EMBL" id="SMBT01000001">
    <property type="protein sequence ID" value="TCU90469.1"/>
    <property type="molecule type" value="Genomic_DNA"/>
</dbReference>
<dbReference type="EMBL" id="UGHR01000001">
    <property type="protein sequence ID" value="STQ89496.1"/>
    <property type="molecule type" value="Genomic_DNA"/>
</dbReference>
<evidence type="ECO:0000313" key="5">
    <source>
        <dbReference type="Proteomes" id="UP000295794"/>
    </source>
</evidence>
<keyword evidence="5" id="KW-1185">Reference proteome</keyword>
<evidence type="ECO:0000313" key="2">
    <source>
        <dbReference type="EMBL" id="STQ89496.1"/>
    </source>
</evidence>
<proteinExistence type="predicted"/>
<keyword evidence="1" id="KW-0812">Transmembrane</keyword>
<evidence type="ECO:0000313" key="3">
    <source>
        <dbReference type="EMBL" id="TCU90469.1"/>
    </source>
</evidence>